<name>A0A369UKT5_9GAMM</name>
<gene>
    <name evidence="5" type="ORF">DVJ77_12350</name>
</gene>
<comment type="caution">
    <text evidence="5">The sequence shown here is derived from an EMBL/GenBank/DDBJ whole genome shotgun (WGS) entry which is preliminary data.</text>
</comment>
<dbReference type="EMBL" id="QQAH01000011">
    <property type="protein sequence ID" value="RDD81117.1"/>
    <property type="molecule type" value="Genomic_DNA"/>
</dbReference>
<keyword evidence="2" id="KW-0472">Membrane</keyword>
<dbReference type="GO" id="GO:0019867">
    <property type="term" value="C:outer membrane"/>
    <property type="evidence" value="ECO:0007669"/>
    <property type="project" value="InterPro"/>
</dbReference>
<evidence type="ECO:0000256" key="1">
    <source>
        <dbReference type="ARBA" id="ARBA00004370"/>
    </source>
</evidence>
<feature type="chain" id="PRO_5016834771" evidence="3">
    <location>
        <begin position="25"/>
        <end position="167"/>
    </location>
</feature>
<dbReference type="PANTHER" id="PTHR35603:SF2">
    <property type="entry name" value="OUTER MEMBRANE LIPOPROTEIN"/>
    <property type="match status" value="1"/>
</dbReference>
<reference evidence="5 6" key="1">
    <citation type="submission" date="2018-07" db="EMBL/GenBank/DDBJ databases">
        <title>Dyella tabacisoli L4-6T, whole genome shotgun sequence.</title>
        <authorList>
            <person name="Zhou X.-K."/>
            <person name="Li W.-J."/>
            <person name="Duan Y.-Q."/>
        </authorList>
    </citation>
    <scope>NUCLEOTIDE SEQUENCE [LARGE SCALE GENOMIC DNA]</scope>
    <source>
        <strain evidence="5 6">L4-6</strain>
    </source>
</reference>
<dbReference type="PROSITE" id="PS51257">
    <property type="entry name" value="PROKAR_LIPOPROTEIN"/>
    <property type="match status" value="1"/>
</dbReference>
<evidence type="ECO:0000259" key="4">
    <source>
        <dbReference type="Pfam" id="PF05433"/>
    </source>
</evidence>
<dbReference type="OrthoDB" id="5954224at2"/>
<keyword evidence="6" id="KW-1185">Reference proteome</keyword>
<dbReference type="InterPro" id="IPR008816">
    <property type="entry name" value="Gly_zipper_2TM_dom"/>
</dbReference>
<evidence type="ECO:0000313" key="5">
    <source>
        <dbReference type="EMBL" id="RDD81117.1"/>
    </source>
</evidence>
<dbReference type="Proteomes" id="UP000253782">
    <property type="component" value="Unassembled WGS sequence"/>
</dbReference>
<keyword evidence="3" id="KW-0732">Signal</keyword>
<proteinExistence type="predicted"/>
<accession>A0A369UKT5</accession>
<evidence type="ECO:0000256" key="3">
    <source>
        <dbReference type="SAM" id="SignalP"/>
    </source>
</evidence>
<evidence type="ECO:0000313" key="6">
    <source>
        <dbReference type="Proteomes" id="UP000253782"/>
    </source>
</evidence>
<dbReference type="PANTHER" id="PTHR35603">
    <property type="match status" value="1"/>
</dbReference>
<dbReference type="AlphaFoldDB" id="A0A369UKT5"/>
<comment type="subcellular location">
    <subcellularLocation>
        <location evidence="1">Membrane</location>
    </subcellularLocation>
</comment>
<evidence type="ECO:0000256" key="2">
    <source>
        <dbReference type="ARBA" id="ARBA00023136"/>
    </source>
</evidence>
<organism evidence="5 6">
    <name type="scientific">Dyella tabacisoli</name>
    <dbReference type="NCBI Taxonomy" id="2282381"/>
    <lineage>
        <taxon>Bacteria</taxon>
        <taxon>Pseudomonadati</taxon>
        <taxon>Pseudomonadota</taxon>
        <taxon>Gammaproteobacteria</taxon>
        <taxon>Lysobacterales</taxon>
        <taxon>Rhodanobacteraceae</taxon>
        <taxon>Dyella</taxon>
    </lineage>
</organism>
<feature type="domain" description="Glycine zipper 2TM" evidence="4">
    <location>
        <begin position="80"/>
        <end position="121"/>
    </location>
</feature>
<protein>
    <submittedName>
        <fullName evidence="5">Glycine zipper 2TM domain-containing protein</fullName>
    </submittedName>
</protein>
<dbReference type="RefSeq" id="WP_114845828.1">
    <property type="nucleotide sequence ID" value="NZ_JBHSPE010000020.1"/>
</dbReference>
<dbReference type="InterPro" id="IPR051407">
    <property type="entry name" value="Bact_OM_lipoprot/Surf_antigen"/>
</dbReference>
<sequence length="167" mass="17172">MNKLSNKLALAALVAGSMSLVGCATPYERGRDYGNQGRYQNSSQGGYGQGGYGDRYRCQSCGVVQDVQQVETQGGNDGTLGTVIGAVAGGLLGNQVGRGNGRKAATVAGAVVGGVVGNQVGKGGGGVAYRVSVRLDNGQYVNVTQRDDPRVRQGDYVEVSGDQVILR</sequence>
<dbReference type="Pfam" id="PF05433">
    <property type="entry name" value="Rick_17kDa_Anti"/>
    <property type="match status" value="1"/>
</dbReference>
<feature type="signal peptide" evidence="3">
    <location>
        <begin position="1"/>
        <end position="24"/>
    </location>
</feature>